<dbReference type="PANTHER" id="PTHR20914:SF41">
    <property type="entry name" value="UROKINASE PLASMINOGEN ACTIVATOR SURFACE RECEPTOR-LIKE"/>
    <property type="match status" value="1"/>
</dbReference>
<dbReference type="CDD" id="cd00117">
    <property type="entry name" value="TFP"/>
    <property type="match status" value="1"/>
</dbReference>
<dbReference type="GO" id="GO:0005576">
    <property type="term" value="C:extracellular region"/>
    <property type="evidence" value="ECO:0007669"/>
    <property type="project" value="UniProtKB-SubCell"/>
</dbReference>
<dbReference type="GeneID" id="108695925"/>
<evidence type="ECO:0000259" key="4">
    <source>
        <dbReference type="Pfam" id="PF00021"/>
    </source>
</evidence>
<dbReference type="OrthoDB" id="9907178at2759"/>
<name>A0A8J0T6T2_XENLA</name>
<evidence type="ECO:0000313" key="6">
    <source>
        <dbReference type="RefSeq" id="XP_018080362.1"/>
    </source>
</evidence>
<feature type="domain" description="UPAR/Ly6" evidence="4">
    <location>
        <begin position="36"/>
        <end position="117"/>
    </location>
</feature>
<dbReference type="Proteomes" id="UP000186698">
    <property type="component" value="Chromosome 7L"/>
</dbReference>
<dbReference type="KEGG" id="xla:108695925"/>
<dbReference type="InterPro" id="IPR016054">
    <property type="entry name" value="LY6_UPA_recep-like"/>
</dbReference>
<keyword evidence="2" id="KW-0964">Secreted</keyword>
<evidence type="ECO:0000256" key="2">
    <source>
        <dbReference type="ARBA" id="ARBA00022525"/>
    </source>
</evidence>
<evidence type="ECO:0000256" key="1">
    <source>
        <dbReference type="ARBA" id="ARBA00004613"/>
    </source>
</evidence>
<evidence type="ECO:0000313" key="5">
    <source>
        <dbReference type="Proteomes" id="UP000186698"/>
    </source>
</evidence>
<gene>
    <name evidence="6" type="primary">LOC108695925</name>
</gene>
<sequence>MDMRELRRSACMRELRSSSCNFEFCIFYFFCISVNSLLCPVCHSNRDTCEYYPVHCEGDETMCLTEKIWTITEKEIEFEFIRRCGKPAECSRVGTYSSNIRKFAVSTTCCNSSLCLSPVPTFPSQTANKNGLTCPSCYIENSNRCFGKDPLECVGNESNCINYVKQEIYENTVTFQSLYGCATDSICSVGSSTKKFLYLVNDSFKTVTMDMTCSSSMGLIAPFHFYLVFILLGLRTIKFIV</sequence>
<feature type="domain" description="UPAR/Ly6" evidence="4">
    <location>
        <begin position="130"/>
        <end position="208"/>
    </location>
</feature>
<dbReference type="PANTHER" id="PTHR20914">
    <property type="entry name" value="LY6/PLAUR DOMAIN-CONTAINING PROTEIN 8"/>
    <property type="match status" value="1"/>
</dbReference>
<dbReference type="AlphaFoldDB" id="A0A8J0T6T2"/>
<keyword evidence="3" id="KW-1133">Transmembrane helix</keyword>
<proteinExistence type="predicted"/>
<keyword evidence="5" id="KW-1185">Reference proteome</keyword>
<comment type="subcellular location">
    <subcellularLocation>
        <location evidence="1">Secreted</location>
    </subcellularLocation>
</comment>
<keyword evidence="3" id="KW-0472">Membrane</keyword>
<evidence type="ECO:0000256" key="3">
    <source>
        <dbReference type="SAM" id="Phobius"/>
    </source>
</evidence>
<dbReference type="CDD" id="cd23572">
    <property type="entry name" value="TFP_LU_ECD_PINLYP_rpt2"/>
    <property type="match status" value="1"/>
</dbReference>
<dbReference type="GO" id="GO:0019834">
    <property type="term" value="F:phospholipase A2 inhibitor activity"/>
    <property type="evidence" value="ECO:0007669"/>
    <property type="project" value="UniProtKB-KW"/>
</dbReference>
<dbReference type="Gene3D" id="2.10.60.10">
    <property type="entry name" value="CD59"/>
    <property type="match status" value="2"/>
</dbReference>
<dbReference type="Pfam" id="PF00021">
    <property type="entry name" value="UPAR_LY6"/>
    <property type="match status" value="2"/>
</dbReference>
<dbReference type="InterPro" id="IPR050918">
    <property type="entry name" value="CNF-like_PLA2_Inhibitor"/>
</dbReference>
<reference evidence="6" key="1">
    <citation type="submission" date="2025-08" db="UniProtKB">
        <authorList>
            <consortium name="RefSeq"/>
        </authorList>
    </citation>
    <scope>IDENTIFICATION</scope>
    <source>
        <strain evidence="6">J_2021</strain>
        <tissue evidence="6">Erythrocytes</tissue>
    </source>
</reference>
<accession>A0A8J0T6T2</accession>
<dbReference type="RefSeq" id="XP_018080362.1">
    <property type="nucleotide sequence ID" value="XM_018224873.2"/>
</dbReference>
<organism evidence="5 6">
    <name type="scientific">Xenopus laevis</name>
    <name type="common">African clawed frog</name>
    <dbReference type="NCBI Taxonomy" id="8355"/>
    <lineage>
        <taxon>Eukaryota</taxon>
        <taxon>Metazoa</taxon>
        <taxon>Chordata</taxon>
        <taxon>Craniata</taxon>
        <taxon>Vertebrata</taxon>
        <taxon>Euteleostomi</taxon>
        <taxon>Amphibia</taxon>
        <taxon>Batrachia</taxon>
        <taxon>Anura</taxon>
        <taxon>Pipoidea</taxon>
        <taxon>Pipidae</taxon>
        <taxon>Xenopodinae</taxon>
        <taxon>Xenopus</taxon>
        <taxon>Xenopus</taxon>
    </lineage>
</organism>
<feature type="transmembrane region" description="Helical" evidence="3">
    <location>
        <begin position="216"/>
        <end position="234"/>
    </location>
</feature>
<dbReference type="SUPFAM" id="SSF57302">
    <property type="entry name" value="Snake toxin-like"/>
    <property type="match status" value="1"/>
</dbReference>
<keyword evidence="3" id="KW-0812">Transmembrane</keyword>
<dbReference type="InterPro" id="IPR045860">
    <property type="entry name" value="Snake_toxin-like_sf"/>
</dbReference>
<keyword evidence="6" id="KW-0593">Phospholipase A2 inhibitor</keyword>
<protein>
    <submittedName>
        <fullName evidence="6">Phospholipase A2 inhibitor and Ly6/PLAUR domain-containing protein</fullName>
    </submittedName>
</protein>